<dbReference type="InterPro" id="IPR000719">
    <property type="entry name" value="Prot_kinase_dom"/>
</dbReference>
<dbReference type="Pfam" id="PF07714">
    <property type="entry name" value="PK_Tyr_Ser-Thr"/>
    <property type="match status" value="1"/>
</dbReference>
<accession>A0A015J003</accession>
<keyword evidence="3" id="KW-1185">Reference proteome</keyword>
<dbReference type="GO" id="GO:0005524">
    <property type="term" value="F:ATP binding"/>
    <property type="evidence" value="ECO:0007669"/>
    <property type="project" value="InterPro"/>
</dbReference>
<protein>
    <submittedName>
        <fullName evidence="2">Cdc15p</fullName>
    </submittedName>
</protein>
<evidence type="ECO:0000259" key="1">
    <source>
        <dbReference type="PROSITE" id="PS50011"/>
    </source>
</evidence>
<reference evidence="2 3" key="1">
    <citation type="submission" date="2014-02" db="EMBL/GenBank/DDBJ databases">
        <title>Single nucleus genome sequencing reveals high similarity among nuclei of an endomycorrhizal fungus.</title>
        <authorList>
            <person name="Lin K."/>
            <person name="Geurts R."/>
            <person name="Zhang Z."/>
            <person name="Limpens E."/>
            <person name="Saunders D.G."/>
            <person name="Mu D."/>
            <person name="Pang E."/>
            <person name="Cao H."/>
            <person name="Cha H."/>
            <person name="Lin T."/>
            <person name="Zhou Q."/>
            <person name="Shang Y."/>
            <person name="Li Y."/>
            <person name="Ivanov S."/>
            <person name="Sharma T."/>
            <person name="Velzen R.V."/>
            <person name="Ruijter N.D."/>
            <person name="Aanen D.K."/>
            <person name="Win J."/>
            <person name="Kamoun S."/>
            <person name="Bisseling T."/>
            <person name="Huang S."/>
        </authorList>
    </citation>
    <scope>NUCLEOTIDE SEQUENCE [LARGE SCALE GENOMIC DNA]</scope>
    <source>
        <strain evidence="3">DAOM197198w</strain>
    </source>
</reference>
<dbReference type="SUPFAM" id="SSF56112">
    <property type="entry name" value="Protein kinase-like (PK-like)"/>
    <property type="match status" value="1"/>
</dbReference>
<dbReference type="InterPro" id="IPR001245">
    <property type="entry name" value="Ser-Thr/Tyr_kinase_cat_dom"/>
</dbReference>
<comment type="caution">
    <text evidence="2">The sequence shown here is derived from an EMBL/GenBank/DDBJ whole genome shotgun (WGS) entry which is preliminary data.</text>
</comment>
<dbReference type="GO" id="GO:0004674">
    <property type="term" value="F:protein serine/threonine kinase activity"/>
    <property type="evidence" value="ECO:0007669"/>
    <property type="project" value="TreeGrafter"/>
</dbReference>
<dbReference type="InterPro" id="IPR051681">
    <property type="entry name" value="Ser/Thr_Kinases-Pseudokinases"/>
</dbReference>
<feature type="domain" description="Protein kinase" evidence="1">
    <location>
        <begin position="137"/>
        <end position="411"/>
    </location>
</feature>
<proteinExistence type="predicted"/>
<name>A0A015J003_RHIIW</name>
<dbReference type="InterPro" id="IPR011009">
    <property type="entry name" value="Kinase-like_dom_sf"/>
</dbReference>
<dbReference type="Gene3D" id="1.10.510.10">
    <property type="entry name" value="Transferase(Phosphotransferase) domain 1"/>
    <property type="match status" value="1"/>
</dbReference>
<dbReference type="EMBL" id="JEMT01026088">
    <property type="protein sequence ID" value="EXX60005.1"/>
    <property type="molecule type" value="Genomic_DNA"/>
</dbReference>
<evidence type="ECO:0000313" key="3">
    <source>
        <dbReference type="Proteomes" id="UP000022910"/>
    </source>
</evidence>
<dbReference type="HOGENOM" id="CLU_000288_7_34_1"/>
<sequence length="585" mass="68451">MSDIRRDLVYATINRAVNSIDYNIYDTAHKWFEFVKQTILADNSLTNDEKTEAIRIYSKDYDRYIIIHNLGTRRICENCNQKCLATSYCEYCVQNYLKTKFSSWTSGNNDIDNLIQKCQSEALMPNSIIEWIPYNNLQSIEYLTKGGFSEIYTATWIDGRYEDWDSKKQQLIRSIRYIQVVLKKLENVESASQSWFEEAKSHLTISNKWSHIVPCYGLTQNPSNGNYMLVLSKMDINLREYLQQYYNQLTWKEKINITSTIFDALENIHRENSIHRDLHSGNILYSQFNDNWQISDLGFCGPADKPSTSIYGNLPYIDPEVLNGRGCTYKSDIYSVAMLMWEISSEQPPFNNHEHDCDLALNIINGMRPKIISEIPLKYKNLMEQCWDADPLKRPDIKTLRDKMREIKSYYQNNPNELPQLKAKMDKEINSNTSSKLFTSKIHKFENLPEPKNATKEEQEAFHSNKTYYNFNIPDSSKYLFEFEIKLYDIDEIICFSVDGFSQSSNQNNKRNSNVIEAGSTRLTKVFKKLRVNSKSIDIQNNHYKDTTQQLQIGDIDDEAEIHNNPNLHSEEQDELEIPDGKHFF</sequence>
<organism evidence="2 3">
    <name type="scientific">Rhizophagus irregularis (strain DAOM 197198w)</name>
    <name type="common">Glomus intraradices</name>
    <dbReference type="NCBI Taxonomy" id="1432141"/>
    <lineage>
        <taxon>Eukaryota</taxon>
        <taxon>Fungi</taxon>
        <taxon>Fungi incertae sedis</taxon>
        <taxon>Mucoromycota</taxon>
        <taxon>Glomeromycotina</taxon>
        <taxon>Glomeromycetes</taxon>
        <taxon>Glomerales</taxon>
        <taxon>Glomeraceae</taxon>
        <taxon>Rhizophagus</taxon>
    </lineage>
</organism>
<dbReference type="PROSITE" id="PS50011">
    <property type="entry name" value="PROTEIN_KINASE_DOM"/>
    <property type="match status" value="1"/>
</dbReference>
<dbReference type="AlphaFoldDB" id="A0A015J003"/>
<gene>
    <name evidence="2" type="ORF">RirG_183860</name>
</gene>
<dbReference type="Proteomes" id="UP000022910">
    <property type="component" value="Unassembled WGS sequence"/>
</dbReference>
<evidence type="ECO:0000313" key="2">
    <source>
        <dbReference type="EMBL" id="EXX60005.1"/>
    </source>
</evidence>
<dbReference type="PANTHER" id="PTHR44329">
    <property type="entry name" value="SERINE/THREONINE-PROTEIN KINASE TNNI3K-RELATED"/>
    <property type="match status" value="1"/>
</dbReference>